<dbReference type="AlphaFoldDB" id="A0AAD1UI84"/>
<protein>
    <submittedName>
        <fullName evidence="1">Uncharacterized protein</fullName>
    </submittedName>
</protein>
<organism evidence="1 2">
    <name type="scientific">Euplotes crassus</name>
    <dbReference type="NCBI Taxonomy" id="5936"/>
    <lineage>
        <taxon>Eukaryota</taxon>
        <taxon>Sar</taxon>
        <taxon>Alveolata</taxon>
        <taxon>Ciliophora</taxon>
        <taxon>Intramacronucleata</taxon>
        <taxon>Spirotrichea</taxon>
        <taxon>Hypotrichia</taxon>
        <taxon>Euplotida</taxon>
        <taxon>Euplotidae</taxon>
        <taxon>Moneuplotes</taxon>
    </lineage>
</organism>
<proteinExistence type="predicted"/>
<reference evidence="1" key="1">
    <citation type="submission" date="2023-07" db="EMBL/GenBank/DDBJ databases">
        <authorList>
            <consortium name="AG Swart"/>
            <person name="Singh M."/>
            <person name="Singh A."/>
            <person name="Seah K."/>
            <person name="Emmerich C."/>
        </authorList>
    </citation>
    <scope>NUCLEOTIDE SEQUENCE</scope>
    <source>
        <strain evidence="1">DP1</strain>
    </source>
</reference>
<accession>A0AAD1UI84</accession>
<evidence type="ECO:0000313" key="1">
    <source>
        <dbReference type="EMBL" id="CAI2369182.1"/>
    </source>
</evidence>
<dbReference type="Proteomes" id="UP001295684">
    <property type="component" value="Unassembled WGS sequence"/>
</dbReference>
<evidence type="ECO:0000313" key="2">
    <source>
        <dbReference type="Proteomes" id="UP001295684"/>
    </source>
</evidence>
<name>A0AAD1UI84_EUPCR</name>
<keyword evidence="2" id="KW-1185">Reference proteome</keyword>
<gene>
    <name evidence="1" type="ORF">ECRASSUSDP1_LOCUS10480</name>
</gene>
<dbReference type="EMBL" id="CAMPGE010010331">
    <property type="protein sequence ID" value="CAI2369182.1"/>
    <property type="molecule type" value="Genomic_DNA"/>
</dbReference>
<comment type="caution">
    <text evidence="1">The sequence shown here is derived from an EMBL/GenBank/DDBJ whole genome shotgun (WGS) entry which is preliminary data.</text>
</comment>
<sequence length="40" mass="4540">MEKPPSTIDGYRGNEHCWNTSASPLLTSEYQFVQGYCNSK</sequence>